<gene>
    <name evidence="1" type="ORF">BTT61001_03539</name>
</gene>
<sequence length="22" mass="2580">MADVMNILEFILKRSATIEWKA</sequence>
<protein>
    <submittedName>
        <fullName evidence="1">Uncharacterized protein</fullName>
    </submittedName>
</protein>
<dbReference type="AlphaFoldDB" id="A0A1C4EV39"/>
<dbReference type="Proteomes" id="UP000195991">
    <property type="component" value="Unassembled WGS sequence"/>
</dbReference>
<proteinExistence type="predicted"/>
<evidence type="ECO:0000313" key="1">
    <source>
        <dbReference type="EMBL" id="SCC47336.1"/>
    </source>
</evidence>
<evidence type="ECO:0000313" key="2">
    <source>
        <dbReference type="Proteomes" id="UP000195991"/>
    </source>
</evidence>
<name>A0A1C4EV39_BACTU</name>
<organism evidence="1 2">
    <name type="scientific">Bacillus thuringiensis</name>
    <dbReference type="NCBI Taxonomy" id="1428"/>
    <lineage>
        <taxon>Bacteria</taxon>
        <taxon>Bacillati</taxon>
        <taxon>Bacillota</taxon>
        <taxon>Bacilli</taxon>
        <taxon>Bacillales</taxon>
        <taxon>Bacillaceae</taxon>
        <taxon>Bacillus</taxon>
        <taxon>Bacillus cereus group</taxon>
    </lineage>
</organism>
<accession>A0A1C4EV39</accession>
<reference evidence="1 2" key="1">
    <citation type="submission" date="2016-08" db="EMBL/GenBank/DDBJ databases">
        <authorList>
            <person name="Seilhamer J.J."/>
        </authorList>
    </citation>
    <scope>NUCLEOTIDE SEQUENCE [LARGE SCALE GENOMIC DNA]</scope>
    <source>
        <strain evidence="1 2">IEBC_T61001</strain>
    </source>
</reference>
<dbReference type="EMBL" id="FMBI01000034">
    <property type="protein sequence ID" value="SCC47336.1"/>
    <property type="molecule type" value="Genomic_DNA"/>
</dbReference>